<dbReference type="AlphaFoldDB" id="A0AAD1SG13"/>
<keyword evidence="2" id="KW-1185">Reference proteome</keyword>
<accession>A0AAD1SG13</accession>
<reference evidence="1" key="1">
    <citation type="submission" date="2022-03" db="EMBL/GenBank/DDBJ databases">
        <authorList>
            <person name="Alioto T."/>
            <person name="Alioto T."/>
            <person name="Gomez Garrido J."/>
        </authorList>
    </citation>
    <scope>NUCLEOTIDE SEQUENCE</scope>
</reference>
<dbReference type="Proteomes" id="UP001295444">
    <property type="component" value="Chromosome 06"/>
</dbReference>
<organism evidence="1 2">
    <name type="scientific">Pelobates cultripes</name>
    <name type="common">Western spadefoot toad</name>
    <dbReference type="NCBI Taxonomy" id="61616"/>
    <lineage>
        <taxon>Eukaryota</taxon>
        <taxon>Metazoa</taxon>
        <taxon>Chordata</taxon>
        <taxon>Craniata</taxon>
        <taxon>Vertebrata</taxon>
        <taxon>Euteleostomi</taxon>
        <taxon>Amphibia</taxon>
        <taxon>Batrachia</taxon>
        <taxon>Anura</taxon>
        <taxon>Pelobatoidea</taxon>
        <taxon>Pelobatidae</taxon>
        <taxon>Pelobates</taxon>
    </lineage>
</organism>
<protein>
    <submittedName>
        <fullName evidence="1">Uncharacterized protein</fullName>
    </submittedName>
</protein>
<name>A0AAD1SG13_PELCU</name>
<evidence type="ECO:0000313" key="2">
    <source>
        <dbReference type="Proteomes" id="UP001295444"/>
    </source>
</evidence>
<dbReference type="EMBL" id="OW240917">
    <property type="protein sequence ID" value="CAH2299946.1"/>
    <property type="molecule type" value="Genomic_DNA"/>
</dbReference>
<gene>
    <name evidence="1" type="ORF">PECUL_23A028787</name>
</gene>
<evidence type="ECO:0000313" key="1">
    <source>
        <dbReference type="EMBL" id="CAH2299946.1"/>
    </source>
</evidence>
<sequence length="132" mass="15567">MRNWRLQDSLLLDPEVRDHVSQALTSYFEDNFPREQSDVTIWEAHMCVIRGTQMQITARKKMEARRHTKELVDTIFHLESQHKQTQVALVYKELLEARAKLLEILASQHYQTAQWSRGFFYLHANKGGKLLA</sequence>
<proteinExistence type="predicted"/>